<dbReference type="EMBL" id="SMKX01000013">
    <property type="protein sequence ID" value="TDD61576.1"/>
    <property type="molecule type" value="Genomic_DNA"/>
</dbReference>
<accession>A0A4R4ZTE4</accession>
<dbReference type="SUPFAM" id="SSF53756">
    <property type="entry name" value="UDP-Glycosyltransferase/glycogen phosphorylase"/>
    <property type="match status" value="1"/>
</dbReference>
<dbReference type="Gene3D" id="3.40.50.2000">
    <property type="entry name" value="Glycogen Phosphorylase B"/>
    <property type="match status" value="1"/>
</dbReference>
<dbReference type="OrthoDB" id="3335961at2"/>
<dbReference type="AlphaFoldDB" id="A0A4R4ZTE4"/>
<evidence type="ECO:0008006" key="3">
    <source>
        <dbReference type="Google" id="ProtNLM"/>
    </source>
</evidence>
<gene>
    <name evidence="1" type="ORF">E1263_06715</name>
</gene>
<dbReference type="Proteomes" id="UP000295124">
    <property type="component" value="Unassembled WGS sequence"/>
</dbReference>
<protein>
    <recommendedName>
        <fullName evidence="3">Glycosyltransferase</fullName>
    </recommendedName>
</protein>
<comment type="caution">
    <text evidence="1">The sequence shown here is derived from an EMBL/GenBank/DDBJ whole genome shotgun (WGS) entry which is preliminary data.</text>
</comment>
<sequence length="413" mass="45032">MGSTVSPGRKSLRARVLAMLPGPARKILGRGKRAVSEGGKTLAANVDRKRREAALPPIPEAPKSEVRLFVGPANFAGQGTTWARAAERHLDGVKATNMQYAGGAYRFPADIEVERELLDDRVWQDRQVEYLTGGSYTHVLIEAGRPVFGTRFARNAVGDVKTLKEAGVNVGLVAHGSDVRLPSRHAETHEWSPFHERDDFFIRLEAQAKREGLLFNTFDGPTFVSTPDLLVDVPGAKWLPVVIEPDRWANTEPVLERERPIVLHAPTNPRFKGTEYVEAAMQPLHDRGLIEYRRLTDIPSEEMPAAMAGADIVLEQFVLGPYSVTACEAMAAGRVVVVNVDEDVRKHVSSVTGRDLPIVHADPTTIGAVVEQIVADREAARAVAARGPEYVRAVHDGTMSSAVLGTWLTPGAS</sequence>
<organism evidence="1 2">
    <name type="scientific">Kribbella antibiotica</name>
    <dbReference type="NCBI Taxonomy" id="190195"/>
    <lineage>
        <taxon>Bacteria</taxon>
        <taxon>Bacillati</taxon>
        <taxon>Actinomycetota</taxon>
        <taxon>Actinomycetes</taxon>
        <taxon>Propionibacteriales</taxon>
        <taxon>Kribbellaceae</taxon>
        <taxon>Kribbella</taxon>
    </lineage>
</organism>
<keyword evidence="2" id="KW-1185">Reference proteome</keyword>
<name>A0A4R4ZTE4_9ACTN</name>
<dbReference type="RefSeq" id="WP_132166294.1">
    <property type="nucleotide sequence ID" value="NZ_SMKX01000013.1"/>
</dbReference>
<evidence type="ECO:0000313" key="2">
    <source>
        <dbReference type="Proteomes" id="UP000295124"/>
    </source>
</evidence>
<proteinExistence type="predicted"/>
<reference evidence="1 2" key="1">
    <citation type="submission" date="2019-03" db="EMBL/GenBank/DDBJ databases">
        <title>Draft genome sequences of novel Actinobacteria.</title>
        <authorList>
            <person name="Sahin N."/>
            <person name="Ay H."/>
            <person name="Saygin H."/>
        </authorList>
    </citation>
    <scope>NUCLEOTIDE SEQUENCE [LARGE SCALE GENOMIC DNA]</scope>
    <source>
        <strain evidence="1 2">JCM 13523</strain>
    </source>
</reference>
<evidence type="ECO:0000313" key="1">
    <source>
        <dbReference type="EMBL" id="TDD61576.1"/>
    </source>
</evidence>